<name>A0A1Y2G614_9FUNG</name>
<sequence>MSKEPSLFRLIFHHVASNFWTLAPNAAGHCCHLLELNSDRGVNRFEMHSSDIFYLLLPQTLFNLYTSFYCYFRIKKPFLSLFLAGTYIFLTARGFQLALGSPNLAMLLIVEGFNISIVLLLIAQFILVAVVFSSNKPPLCNSSISATRANSDEDPNLVMDSGDVRASQLIHVYQPRLSLISTQAAQASANDENHNADILQSRNESSQSQTTVIERVELEELPRYQRRPPTQTATIVDLSNLPDVDHAILNTTLGRSAQQRNLSLSEPSGAASAPVEAPVYSPPEHSSNFVSESESQEIPSASVPLFSLVSTSTEVSSVSLPTSEPPIYAP</sequence>
<reference evidence="3 4" key="1">
    <citation type="submission" date="2016-07" db="EMBL/GenBank/DDBJ databases">
        <title>Pervasive Adenine N6-methylation of Active Genes in Fungi.</title>
        <authorList>
            <consortium name="DOE Joint Genome Institute"/>
            <person name="Mondo S.J."/>
            <person name="Dannebaum R.O."/>
            <person name="Kuo R.C."/>
            <person name="Labutti K."/>
            <person name="Haridas S."/>
            <person name="Kuo A."/>
            <person name="Salamov A."/>
            <person name="Ahrendt S.R."/>
            <person name="Lipzen A."/>
            <person name="Sullivan W."/>
            <person name="Andreopoulos W.B."/>
            <person name="Clum A."/>
            <person name="Lindquist E."/>
            <person name="Daum C."/>
            <person name="Ramamoorthy G.K."/>
            <person name="Gryganskyi A."/>
            <person name="Culley D."/>
            <person name="Magnuson J.K."/>
            <person name="James T.Y."/>
            <person name="O'Malley M.A."/>
            <person name="Stajich J.E."/>
            <person name="Spatafora J.W."/>
            <person name="Visel A."/>
            <person name="Grigoriev I.V."/>
        </authorList>
    </citation>
    <scope>NUCLEOTIDE SEQUENCE [LARGE SCALE GENOMIC DNA]</scope>
    <source>
        <strain evidence="3 4">NRRL 3116</strain>
    </source>
</reference>
<evidence type="ECO:0000313" key="3">
    <source>
        <dbReference type="EMBL" id="ORY96979.1"/>
    </source>
</evidence>
<feature type="transmembrane region" description="Helical" evidence="2">
    <location>
        <begin position="52"/>
        <end position="72"/>
    </location>
</feature>
<dbReference type="GeneID" id="33567914"/>
<dbReference type="OrthoDB" id="2447902at2759"/>
<evidence type="ECO:0000256" key="2">
    <source>
        <dbReference type="SAM" id="Phobius"/>
    </source>
</evidence>
<keyword evidence="2" id="KW-0812">Transmembrane</keyword>
<feature type="transmembrane region" description="Helical" evidence="2">
    <location>
        <begin position="79"/>
        <end position="99"/>
    </location>
</feature>
<keyword evidence="4" id="KW-1185">Reference proteome</keyword>
<dbReference type="InParanoid" id="A0A1Y2G614"/>
<keyword evidence="2" id="KW-1133">Transmembrane helix</keyword>
<keyword evidence="2" id="KW-0472">Membrane</keyword>
<comment type="caution">
    <text evidence="3">The sequence shown here is derived from an EMBL/GenBank/DDBJ whole genome shotgun (WGS) entry which is preliminary data.</text>
</comment>
<evidence type="ECO:0000256" key="1">
    <source>
        <dbReference type="SAM" id="MobiDB-lite"/>
    </source>
</evidence>
<gene>
    <name evidence="3" type="ORF">BCR41DRAFT_364747</name>
</gene>
<feature type="region of interest" description="Disordered" evidence="1">
    <location>
        <begin position="260"/>
        <end position="296"/>
    </location>
</feature>
<dbReference type="Proteomes" id="UP000193648">
    <property type="component" value="Unassembled WGS sequence"/>
</dbReference>
<proteinExistence type="predicted"/>
<dbReference type="AlphaFoldDB" id="A0A1Y2G614"/>
<organism evidence="3 4">
    <name type="scientific">Lobosporangium transversale</name>
    <dbReference type="NCBI Taxonomy" id="64571"/>
    <lineage>
        <taxon>Eukaryota</taxon>
        <taxon>Fungi</taxon>
        <taxon>Fungi incertae sedis</taxon>
        <taxon>Mucoromycota</taxon>
        <taxon>Mortierellomycotina</taxon>
        <taxon>Mortierellomycetes</taxon>
        <taxon>Mortierellales</taxon>
        <taxon>Mortierellaceae</taxon>
        <taxon>Lobosporangium</taxon>
    </lineage>
</organism>
<evidence type="ECO:0000313" key="4">
    <source>
        <dbReference type="Proteomes" id="UP000193648"/>
    </source>
</evidence>
<dbReference type="EMBL" id="MCFF01000076">
    <property type="protein sequence ID" value="ORY96979.1"/>
    <property type="molecule type" value="Genomic_DNA"/>
</dbReference>
<protein>
    <submittedName>
        <fullName evidence="3">Uncharacterized protein</fullName>
    </submittedName>
</protein>
<feature type="compositionally biased region" description="Polar residues" evidence="1">
    <location>
        <begin position="284"/>
        <end position="296"/>
    </location>
</feature>
<dbReference type="RefSeq" id="XP_021875541.1">
    <property type="nucleotide sequence ID" value="XM_022026071.1"/>
</dbReference>
<feature type="transmembrane region" description="Helical" evidence="2">
    <location>
        <begin position="105"/>
        <end position="132"/>
    </location>
</feature>
<accession>A0A1Y2G614</accession>